<dbReference type="PANTHER" id="PTHR47577:SF2">
    <property type="entry name" value="THAP DOMAIN CONTAINING 9"/>
    <property type="match status" value="1"/>
</dbReference>
<evidence type="ECO:0000313" key="3">
    <source>
        <dbReference type="EMBL" id="CAI6353441.1"/>
    </source>
</evidence>
<comment type="caution">
    <text evidence="3">The sequence shown here is derived from an EMBL/GenBank/DDBJ whole genome shotgun (WGS) entry which is preliminary data.</text>
</comment>
<protein>
    <recommendedName>
        <fullName evidence="5">Transposable element P transposase</fullName>
    </recommendedName>
</protein>
<dbReference type="Pfam" id="PF21789">
    <property type="entry name" value="TNP-like_RNaseH_C"/>
    <property type="match status" value="1"/>
</dbReference>
<dbReference type="Pfam" id="PF21788">
    <property type="entry name" value="TNP-like_GBD"/>
    <property type="match status" value="1"/>
</dbReference>
<dbReference type="PANTHER" id="PTHR47577">
    <property type="entry name" value="THAP DOMAIN-CONTAINING PROTEIN 6"/>
    <property type="match status" value="1"/>
</dbReference>
<feature type="domain" description="Transposable element P transposase-like GTP-binding insertion" evidence="1">
    <location>
        <begin position="5"/>
        <end position="99"/>
    </location>
</feature>
<proteinExistence type="predicted"/>
<accession>A0AAV0WCT3</accession>
<gene>
    <name evidence="3" type="ORF">MEUPH1_LOCUS9562</name>
</gene>
<sequence length="440" mass="50358">MFFFIENNKKHEASWKHILDLYKLDSNIDDVKLLPRLTAEHVIPEKIKKMKVRNASQVLSQRVSSIMHFLASKNILDENAQDTAIFCLFFDKLFDSVNGCFNKIEDGKIFRTSFKTNSPHHQLWIDSLKILETMPPTLKNWSKTIKGFQEVYKVLKNSGVHSILLRNFNQDSIENFFGAMKALGYRNNNPTCSSFASSYKTLLLNNLMSAHSPGSNCEEDSGEGCLTSYKSLFSVYNDVDTLEPEHDSVVERISDGPEKISICNSELLNDLGNLTKNYIAGYVVKKLNTILFKDCKTCLSQICSTSLTKDHDVTLARDYNPDGKYLLKYPKSTFCLLVQQTIDLISKKLPSLCHHKTLKTELYKIIQNELNCNFINCSAHGKIFPEKFVNFLIKLMVHNWCTQINRILSGKIKLGENETDPIKLSAYCRYVTFSKKKSFK</sequence>
<evidence type="ECO:0000259" key="1">
    <source>
        <dbReference type="Pfam" id="PF21788"/>
    </source>
</evidence>
<organism evidence="3 4">
    <name type="scientific">Macrosiphum euphorbiae</name>
    <name type="common">potato aphid</name>
    <dbReference type="NCBI Taxonomy" id="13131"/>
    <lineage>
        <taxon>Eukaryota</taxon>
        <taxon>Metazoa</taxon>
        <taxon>Ecdysozoa</taxon>
        <taxon>Arthropoda</taxon>
        <taxon>Hexapoda</taxon>
        <taxon>Insecta</taxon>
        <taxon>Pterygota</taxon>
        <taxon>Neoptera</taxon>
        <taxon>Paraneoptera</taxon>
        <taxon>Hemiptera</taxon>
        <taxon>Sternorrhyncha</taxon>
        <taxon>Aphidomorpha</taxon>
        <taxon>Aphidoidea</taxon>
        <taxon>Aphididae</taxon>
        <taxon>Macrosiphini</taxon>
        <taxon>Macrosiphum</taxon>
    </lineage>
</organism>
<dbReference type="InterPro" id="IPR048367">
    <property type="entry name" value="TNP-like_RNaseH_C"/>
</dbReference>
<keyword evidence="4" id="KW-1185">Reference proteome</keyword>
<dbReference type="EMBL" id="CARXXK010000002">
    <property type="protein sequence ID" value="CAI6353441.1"/>
    <property type="molecule type" value="Genomic_DNA"/>
</dbReference>
<dbReference type="InterPro" id="IPR048366">
    <property type="entry name" value="TNP-like_GBD"/>
</dbReference>
<evidence type="ECO:0000259" key="2">
    <source>
        <dbReference type="Pfam" id="PF21789"/>
    </source>
</evidence>
<evidence type="ECO:0008006" key="5">
    <source>
        <dbReference type="Google" id="ProtNLM"/>
    </source>
</evidence>
<evidence type="ECO:0000313" key="4">
    <source>
        <dbReference type="Proteomes" id="UP001160148"/>
    </source>
</evidence>
<reference evidence="3 4" key="1">
    <citation type="submission" date="2023-01" db="EMBL/GenBank/DDBJ databases">
        <authorList>
            <person name="Whitehead M."/>
        </authorList>
    </citation>
    <scope>NUCLEOTIDE SEQUENCE [LARGE SCALE GENOMIC DNA]</scope>
</reference>
<name>A0AAV0WCT3_9HEMI</name>
<dbReference type="AlphaFoldDB" id="A0AAV0WCT3"/>
<dbReference type="Proteomes" id="UP001160148">
    <property type="component" value="Unassembled WGS sequence"/>
</dbReference>
<feature type="domain" description="Transposable element P transposase-like RNase H C-terminal" evidence="2">
    <location>
        <begin position="168"/>
        <end position="200"/>
    </location>
</feature>